<keyword evidence="1" id="KW-0812">Transmembrane</keyword>
<dbReference type="EMBL" id="MEXN01000007">
    <property type="protein sequence ID" value="OGD03406.1"/>
    <property type="molecule type" value="Genomic_DNA"/>
</dbReference>
<keyword evidence="1" id="KW-1133">Transmembrane helix</keyword>
<gene>
    <name evidence="2" type="ORF">A2989_01065</name>
</gene>
<dbReference type="Proteomes" id="UP000177080">
    <property type="component" value="Unassembled WGS sequence"/>
</dbReference>
<evidence type="ECO:0000313" key="3">
    <source>
        <dbReference type="Proteomes" id="UP000177080"/>
    </source>
</evidence>
<protein>
    <submittedName>
        <fullName evidence="2">Uncharacterized protein</fullName>
    </submittedName>
</protein>
<organism evidence="2 3">
    <name type="scientific">Candidatus Amesbacteria bacterium RIFCSPLOWO2_01_FULL_48_25</name>
    <dbReference type="NCBI Taxonomy" id="1797259"/>
    <lineage>
        <taxon>Bacteria</taxon>
        <taxon>Candidatus Amesiibacteriota</taxon>
    </lineage>
</organism>
<name>A0A1F4ZBX7_9BACT</name>
<sequence length="121" mass="13381">MPKFLSEKVTGYLLLITGLLTIGLSSFSIYQVFTKKAKPVELFNSPGISIDLSQAVYSQTGVKPKEAVKTEIMSAETINTISNISFHYFLMSFLVMVGFKLSTLGIQLLRPINVEVKSKIT</sequence>
<keyword evidence="1" id="KW-0472">Membrane</keyword>
<comment type="caution">
    <text evidence="2">The sequence shown here is derived from an EMBL/GenBank/DDBJ whole genome shotgun (WGS) entry which is preliminary data.</text>
</comment>
<dbReference type="AlphaFoldDB" id="A0A1F4ZBX7"/>
<accession>A0A1F4ZBX7</accession>
<dbReference type="STRING" id="1797259.A2989_01065"/>
<evidence type="ECO:0000313" key="2">
    <source>
        <dbReference type="EMBL" id="OGD03406.1"/>
    </source>
</evidence>
<feature type="transmembrane region" description="Helical" evidence="1">
    <location>
        <begin position="86"/>
        <end position="109"/>
    </location>
</feature>
<evidence type="ECO:0000256" key="1">
    <source>
        <dbReference type="SAM" id="Phobius"/>
    </source>
</evidence>
<reference evidence="2 3" key="1">
    <citation type="journal article" date="2016" name="Nat. Commun.">
        <title>Thousands of microbial genomes shed light on interconnected biogeochemical processes in an aquifer system.</title>
        <authorList>
            <person name="Anantharaman K."/>
            <person name="Brown C.T."/>
            <person name="Hug L.A."/>
            <person name="Sharon I."/>
            <person name="Castelle C.J."/>
            <person name="Probst A.J."/>
            <person name="Thomas B.C."/>
            <person name="Singh A."/>
            <person name="Wilkins M.J."/>
            <person name="Karaoz U."/>
            <person name="Brodie E.L."/>
            <person name="Williams K.H."/>
            <person name="Hubbard S.S."/>
            <person name="Banfield J.F."/>
        </authorList>
    </citation>
    <scope>NUCLEOTIDE SEQUENCE [LARGE SCALE GENOMIC DNA]</scope>
</reference>
<feature type="transmembrane region" description="Helical" evidence="1">
    <location>
        <begin position="12"/>
        <end position="33"/>
    </location>
</feature>
<proteinExistence type="predicted"/>